<protein>
    <submittedName>
        <fullName evidence="2">Uncharacterized protein</fullName>
    </submittedName>
</protein>
<organism evidence="2">
    <name type="scientific">Pandoravirus neocaledonia</name>
    <dbReference type="NCBI Taxonomy" id="2107708"/>
    <lineage>
        <taxon>Viruses</taxon>
        <taxon>Pandoravirus</taxon>
    </lineage>
</organism>
<proteinExistence type="predicted"/>
<accession>A0A2U7UBD1</accession>
<name>A0A2U7UBD1_9VIRU</name>
<evidence type="ECO:0000256" key="1">
    <source>
        <dbReference type="SAM" id="MobiDB-lite"/>
    </source>
</evidence>
<dbReference type="EMBL" id="MG011690">
    <property type="protein sequence ID" value="AVK75675.1"/>
    <property type="molecule type" value="Genomic_DNA"/>
</dbReference>
<evidence type="ECO:0000313" key="2">
    <source>
        <dbReference type="EMBL" id="AVK75675.1"/>
    </source>
</evidence>
<gene>
    <name evidence="2" type="ORF">pneo_cds_68</name>
</gene>
<dbReference type="KEGG" id="vg:36842388"/>
<dbReference type="Proteomes" id="UP000249287">
    <property type="component" value="Segment"/>
</dbReference>
<sequence length="512" mass="55553">MQHDHCSAAPKPVADPSEARLIILAFVNDPDAEDRYNEGVLDRVVGPLFASPGAAPAECSLHPNPSDVCYERFHAAEPWRAARCLRAPREPPSATAVQDEIMTDSWRASDNTTPAIPCQKSSGDGGAQADAPQATLGPAVGPEPRGKSGWATFCGTTCASMRHPNFRLLWRYGSSRKGTLLENVDEDAPLVVADDTFLMAVHRACIDALPDAVADASFAKALFAAARKIGERLDRMHGVRACAVAPCADARRWSTSRLASESDVVLAFCDALAVWRDSSSWYYRNMDDHEARAMDRVAWASGATSAQEAVDLLLAYEEAECRESARLLLAPRVAGPFVVVSCGEQVFARDEGRYPDDTKAILKRHRVGSHWVRTWVDEAHVSQLLADTIRAGGSALAKTSITFGGAQGPNACMVIRADEIVSSPLARATYRALHAWSIGPSLLTMEAAICALEIVLARRPEYARGIPDQVAALTVARRAMDALYVDQRVRTTVIHKAIVDRADALWTRRNST</sequence>
<feature type="region of interest" description="Disordered" evidence="1">
    <location>
        <begin position="104"/>
        <end position="143"/>
    </location>
</feature>
<dbReference type="GeneID" id="36842388"/>
<feature type="compositionally biased region" description="Polar residues" evidence="1">
    <location>
        <begin position="106"/>
        <end position="122"/>
    </location>
</feature>
<dbReference type="RefSeq" id="YP_009481678.1">
    <property type="nucleotide sequence ID" value="NC_037666.1"/>
</dbReference>
<reference evidence="2" key="1">
    <citation type="journal article" date="2018" name="Nat. Commun.">
        <title>Diversity and evolution of the emerging Pandoraviridae family.</title>
        <authorList>
            <person name="Legendre M."/>
            <person name="Fabre E."/>
            <person name="Poirot O."/>
            <person name="Jeudy S."/>
            <person name="Lartigue A."/>
            <person name="Alempic J.M."/>
            <person name="Beucher L."/>
            <person name="Philippe N."/>
            <person name="Bertaux L."/>
            <person name="Christo-Foroux E."/>
            <person name="Labadie K."/>
            <person name="Coute Y."/>
            <person name="Abergel C."/>
            <person name="Claverie J.M."/>
        </authorList>
    </citation>
    <scope>NUCLEOTIDE SEQUENCE [LARGE SCALE GENOMIC DNA]</scope>
    <source>
        <strain evidence="2">Neocaledonia</strain>
    </source>
</reference>